<dbReference type="EMBL" id="BBNQ01000015">
    <property type="protein sequence ID" value="GAL63974.1"/>
    <property type="molecule type" value="Genomic_DNA"/>
</dbReference>
<sequence length="153" mass="17905">MNDSLILILAIIISAVIGGYLGMLFTKLKSKSEKSTLEERNSNLQQQFEAFKQHTATEKQEQKVTISKIENDRENIRREKDFLNAELARRNTEFENLQALNLKRDAELEERQEQLRKDFEILATKILDEKSEKFTLQNKENITNIFKSASRKN</sequence>
<feature type="coiled-coil region" evidence="1">
    <location>
        <begin position="27"/>
        <end position="117"/>
    </location>
</feature>
<dbReference type="Proteomes" id="UP000029644">
    <property type="component" value="Unassembled WGS sequence"/>
</dbReference>
<comment type="caution">
    <text evidence="3">The sequence shown here is derived from an EMBL/GenBank/DDBJ whole genome shotgun (WGS) entry which is preliminary data.</text>
</comment>
<evidence type="ECO:0000256" key="2">
    <source>
        <dbReference type="SAM" id="Phobius"/>
    </source>
</evidence>
<gene>
    <name evidence="3" type="ORF">JCM19300_3177</name>
</gene>
<keyword evidence="1" id="KW-0175">Coiled coil</keyword>
<dbReference type="AlphaFoldDB" id="A0A090VKY9"/>
<proteinExistence type="predicted"/>
<evidence type="ECO:0000313" key="4">
    <source>
        <dbReference type="Proteomes" id="UP000029644"/>
    </source>
</evidence>
<feature type="transmembrane region" description="Helical" evidence="2">
    <location>
        <begin position="6"/>
        <end position="25"/>
    </location>
</feature>
<protein>
    <submittedName>
        <fullName evidence="3">DNA recombination protein RmuC</fullName>
    </submittedName>
</protein>
<organism evidence="3 4">
    <name type="scientific">Algibacter lectus</name>
    <dbReference type="NCBI Taxonomy" id="221126"/>
    <lineage>
        <taxon>Bacteria</taxon>
        <taxon>Pseudomonadati</taxon>
        <taxon>Bacteroidota</taxon>
        <taxon>Flavobacteriia</taxon>
        <taxon>Flavobacteriales</taxon>
        <taxon>Flavobacteriaceae</taxon>
        <taxon>Algibacter</taxon>
    </lineage>
</organism>
<name>A0A090VKY9_9FLAO</name>
<evidence type="ECO:0000313" key="3">
    <source>
        <dbReference type="EMBL" id="GAL63974.1"/>
    </source>
</evidence>
<accession>A0A090VKY9</accession>
<keyword evidence="2" id="KW-0812">Transmembrane</keyword>
<evidence type="ECO:0000256" key="1">
    <source>
        <dbReference type="SAM" id="Coils"/>
    </source>
</evidence>
<reference evidence="3 4" key="1">
    <citation type="journal article" date="2014" name="Genome Announc.">
        <title>Draft Genome Sequences of Marine Flavobacterium Algibacter lectus Strains SS8 and NR4.</title>
        <authorList>
            <person name="Takatani N."/>
            <person name="Nakanishi M."/>
            <person name="Meirelles P."/>
            <person name="Mino S."/>
            <person name="Suda W."/>
            <person name="Oshima K."/>
            <person name="Hattori M."/>
            <person name="Ohkuma M."/>
            <person name="Hosokawa M."/>
            <person name="Miyashita K."/>
            <person name="Thompson F.L."/>
            <person name="Niwa A."/>
            <person name="Sawabe T."/>
            <person name="Sawabe T."/>
        </authorList>
    </citation>
    <scope>NUCLEOTIDE SEQUENCE [LARGE SCALE GENOMIC DNA]</scope>
    <source>
        <strain evidence="3 4">JCM 19300</strain>
    </source>
</reference>
<keyword evidence="2" id="KW-0472">Membrane</keyword>
<keyword evidence="2" id="KW-1133">Transmembrane helix</keyword>